<dbReference type="InterPro" id="IPR013249">
    <property type="entry name" value="RNA_pol_sigma70_r4_t2"/>
</dbReference>
<dbReference type="SUPFAM" id="SSF88659">
    <property type="entry name" value="Sigma3 and sigma4 domains of RNA polymerase sigma factors"/>
    <property type="match status" value="1"/>
</dbReference>
<protein>
    <recommendedName>
        <fullName evidence="6">RNA polymerase sigma factor</fullName>
    </recommendedName>
</protein>
<organism evidence="9 10">
    <name type="scientific">Handelsmanbacteria sp. (strain RIFCSPLOWO2_12_FULL_64_10)</name>
    <dbReference type="NCBI Taxonomy" id="1817868"/>
    <lineage>
        <taxon>Bacteria</taxon>
        <taxon>Candidatus Handelsmaniibacteriota</taxon>
    </lineage>
</organism>
<dbReference type="InterPro" id="IPR000838">
    <property type="entry name" value="RNA_pol_sigma70_ECF_CS"/>
</dbReference>
<dbReference type="EMBL" id="MFKF01000360">
    <property type="protein sequence ID" value="OGG45897.1"/>
    <property type="molecule type" value="Genomic_DNA"/>
</dbReference>
<name>A0A1F6CAF2_HANXR</name>
<evidence type="ECO:0000313" key="10">
    <source>
        <dbReference type="Proteomes" id="UP000178606"/>
    </source>
</evidence>
<dbReference type="PROSITE" id="PS01063">
    <property type="entry name" value="SIGMA70_ECF"/>
    <property type="match status" value="1"/>
</dbReference>
<keyword evidence="2 6" id="KW-0805">Transcription regulation</keyword>
<dbReference type="Proteomes" id="UP000178606">
    <property type="component" value="Unassembled WGS sequence"/>
</dbReference>
<evidence type="ECO:0000256" key="5">
    <source>
        <dbReference type="ARBA" id="ARBA00023163"/>
    </source>
</evidence>
<dbReference type="Gene3D" id="1.10.1740.10">
    <property type="match status" value="1"/>
</dbReference>
<evidence type="ECO:0000256" key="3">
    <source>
        <dbReference type="ARBA" id="ARBA00023082"/>
    </source>
</evidence>
<feature type="domain" description="RNA polymerase sigma-70 region 2" evidence="7">
    <location>
        <begin position="31"/>
        <end position="97"/>
    </location>
</feature>
<evidence type="ECO:0000256" key="2">
    <source>
        <dbReference type="ARBA" id="ARBA00023015"/>
    </source>
</evidence>
<comment type="caution">
    <text evidence="9">The sequence shown here is derived from an EMBL/GenBank/DDBJ whole genome shotgun (WGS) entry which is preliminary data.</text>
</comment>
<dbReference type="InterPro" id="IPR039425">
    <property type="entry name" value="RNA_pol_sigma-70-like"/>
</dbReference>
<dbReference type="GO" id="GO:0016987">
    <property type="term" value="F:sigma factor activity"/>
    <property type="evidence" value="ECO:0007669"/>
    <property type="project" value="UniProtKB-KW"/>
</dbReference>
<evidence type="ECO:0000313" key="9">
    <source>
        <dbReference type="EMBL" id="OGG45897.1"/>
    </source>
</evidence>
<keyword evidence="5 6" id="KW-0804">Transcription</keyword>
<reference evidence="9 10" key="1">
    <citation type="journal article" date="2016" name="Nat. Commun.">
        <title>Thousands of microbial genomes shed light on interconnected biogeochemical processes in an aquifer system.</title>
        <authorList>
            <person name="Anantharaman K."/>
            <person name="Brown C.T."/>
            <person name="Hug L.A."/>
            <person name="Sharon I."/>
            <person name="Castelle C.J."/>
            <person name="Probst A.J."/>
            <person name="Thomas B.C."/>
            <person name="Singh A."/>
            <person name="Wilkins M.J."/>
            <person name="Karaoz U."/>
            <person name="Brodie E.L."/>
            <person name="Williams K.H."/>
            <person name="Hubbard S.S."/>
            <person name="Banfield J.F."/>
        </authorList>
    </citation>
    <scope>NUCLEOTIDE SEQUENCE [LARGE SCALE GENOMIC DNA]</scope>
    <source>
        <strain evidence="10">RIFCSPLOWO2_12_FULL_64_10</strain>
    </source>
</reference>
<keyword evidence="3 6" id="KW-0731">Sigma factor</keyword>
<proteinExistence type="inferred from homology"/>
<evidence type="ECO:0000256" key="4">
    <source>
        <dbReference type="ARBA" id="ARBA00023125"/>
    </source>
</evidence>
<dbReference type="AlphaFoldDB" id="A0A1F6CAF2"/>
<dbReference type="InterPro" id="IPR007627">
    <property type="entry name" value="RNA_pol_sigma70_r2"/>
</dbReference>
<keyword evidence="4 6" id="KW-0238">DNA-binding</keyword>
<dbReference type="GO" id="GO:0003677">
    <property type="term" value="F:DNA binding"/>
    <property type="evidence" value="ECO:0007669"/>
    <property type="project" value="UniProtKB-KW"/>
</dbReference>
<comment type="similarity">
    <text evidence="1 6">Belongs to the sigma-70 factor family. ECF subfamily.</text>
</comment>
<dbReference type="InterPro" id="IPR013324">
    <property type="entry name" value="RNA_pol_sigma_r3/r4-like"/>
</dbReference>
<accession>A0A1F6CAF2</accession>
<dbReference type="InterPro" id="IPR036388">
    <property type="entry name" value="WH-like_DNA-bd_sf"/>
</dbReference>
<dbReference type="Pfam" id="PF08281">
    <property type="entry name" value="Sigma70_r4_2"/>
    <property type="match status" value="1"/>
</dbReference>
<gene>
    <name evidence="9" type="ORF">A3F84_17160</name>
</gene>
<dbReference type="CDD" id="cd06171">
    <property type="entry name" value="Sigma70_r4"/>
    <property type="match status" value="1"/>
</dbReference>
<evidence type="ECO:0000256" key="1">
    <source>
        <dbReference type="ARBA" id="ARBA00010641"/>
    </source>
</evidence>
<feature type="domain" description="RNA polymerase sigma factor 70 region 4 type 2" evidence="8">
    <location>
        <begin position="133"/>
        <end position="185"/>
    </location>
</feature>
<evidence type="ECO:0000259" key="8">
    <source>
        <dbReference type="Pfam" id="PF08281"/>
    </source>
</evidence>
<dbReference type="Gene3D" id="1.10.10.10">
    <property type="entry name" value="Winged helix-like DNA-binding domain superfamily/Winged helix DNA-binding domain"/>
    <property type="match status" value="1"/>
</dbReference>
<dbReference type="GO" id="GO:0006352">
    <property type="term" value="P:DNA-templated transcription initiation"/>
    <property type="evidence" value="ECO:0007669"/>
    <property type="project" value="InterPro"/>
</dbReference>
<dbReference type="InterPro" id="IPR013325">
    <property type="entry name" value="RNA_pol_sigma_r2"/>
</dbReference>
<dbReference type="SUPFAM" id="SSF88946">
    <property type="entry name" value="Sigma2 domain of RNA polymerase sigma factors"/>
    <property type="match status" value="1"/>
</dbReference>
<dbReference type="InterPro" id="IPR014284">
    <property type="entry name" value="RNA_pol_sigma-70_dom"/>
</dbReference>
<sequence>MAHSKTQLPTSDSDVLADVMAGDVEAFEKIVDRHKNRLFNFVYRFVGDRETAEDIVQETFLRAFRRRKEYRAIANFSTWLFTIAGNLAKSELRRRKRWRFLSLNWDEESETGIEVPDESHRPDTMAETAMTDEMIQEAIESLPANYRKVILLRDVEGLSYQEIAKIVSRPVGTVKSRVNRARLRLQRRLKMEGRDVGLEV</sequence>
<dbReference type="PANTHER" id="PTHR43133">
    <property type="entry name" value="RNA POLYMERASE ECF-TYPE SIGMA FACTO"/>
    <property type="match status" value="1"/>
</dbReference>
<dbReference type="Pfam" id="PF04542">
    <property type="entry name" value="Sigma70_r2"/>
    <property type="match status" value="1"/>
</dbReference>
<dbReference type="PANTHER" id="PTHR43133:SF51">
    <property type="entry name" value="RNA POLYMERASE SIGMA FACTOR"/>
    <property type="match status" value="1"/>
</dbReference>
<dbReference type="NCBIfam" id="TIGR02937">
    <property type="entry name" value="sigma70-ECF"/>
    <property type="match status" value="1"/>
</dbReference>
<evidence type="ECO:0000259" key="7">
    <source>
        <dbReference type="Pfam" id="PF04542"/>
    </source>
</evidence>
<evidence type="ECO:0000256" key="6">
    <source>
        <dbReference type="RuleBase" id="RU000716"/>
    </source>
</evidence>